<feature type="compositionally biased region" description="Low complexity" evidence="1">
    <location>
        <begin position="21"/>
        <end position="36"/>
    </location>
</feature>
<keyword evidence="4" id="KW-1185">Reference proteome</keyword>
<feature type="signal peptide" evidence="2">
    <location>
        <begin position="1"/>
        <end position="17"/>
    </location>
</feature>
<feature type="region of interest" description="Disordered" evidence="1">
    <location>
        <begin position="21"/>
        <end position="53"/>
    </location>
</feature>
<dbReference type="Proteomes" id="UP000194420">
    <property type="component" value="Unassembled WGS sequence"/>
</dbReference>
<feature type="compositionally biased region" description="Acidic residues" evidence="1">
    <location>
        <begin position="146"/>
        <end position="161"/>
    </location>
</feature>
<dbReference type="PROSITE" id="PS51257">
    <property type="entry name" value="PROKAR_LIPOPROTEIN"/>
    <property type="match status" value="1"/>
</dbReference>
<organism evidence="3 4">
    <name type="scientific">Altererythrobacter xiamenensis</name>
    <dbReference type="NCBI Taxonomy" id="1316679"/>
    <lineage>
        <taxon>Bacteria</taxon>
        <taxon>Pseudomonadati</taxon>
        <taxon>Pseudomonadota</taxon>
        <taxon>Alphaproteobacteria</taxon>
        <taxon>Sphingomonadales</taxon>
        <taxon>Erythrobacteraceae</taxon>
        <taxon>Altererythrobacter</taxon>
    </lineage>
</organism>
<dbReference type="OrthoDB" id="7429049at2"/>
<dbReference type="RefSeq" id="WP_086438897.1">
    <property type="nucleotide sequence ID" value="NZ_FXWG01000004.1"/>
</dbReference>
<feature type="region of interest" description="Disordered" evidence="1">
    <location>
        <begin position="135"/>
        <end position="161"/>
    </location>
</feature>
<evidence type="ECO:0000256" key="1">
    <source>
        <dbReference type="SAM" id="MobiDB-lite"/>
    </source>
</evidence>
<sequence length="161" mass="17067">MRLSPALLALATPAAFAVSACTPESETGSEAATTSEPSEEAQPEAPQSDLTLAESGWLVVGEDGAVYTTMLDPDGTYRDFRNGEALQSGEWEKRQADEVCFVPSDNGKAGDCWTLGTLERDNTLRATDSEDRAVELRKISYVGPGEGDDEGDGEDDQGSGE</sequence>
<evidence type="ECO:0000256" key="2">
    <source>
        <dbReference type="SAM" id="SignalP"/>
    </source>
</evidence>
<reference evidence="4" key="1">
    <citation type="submission" date="2017-04" db="EMBL/GenBank/DDBJ databases">
        <authorList>
            <person name="Varghese N."/>
            <person name="Submissions S."/>
        </authorList>
    </citation>
    <scope>NUCLEOTIDE SEQUENCE [LARGE SCALE GENOMIC DNA]</scope>
</reference>
<protein>
    <recommendedName>
        <fullName evidence="5">Protease inhibitor Inh</fullName>
    </recommendedName>
</protein>
<gene>
    <name evidence="3" type="ORF">SAMN06297468_3015</name>
</gene>
<accession>A0A1Y6FMC8</accession>
<evidence type="ECO:0000313" key="4">
    <source>
        <dbReference type="Proteomes" id="UP000194420"/>
    </source>
</evidence>
<feature type="chain" id="PRO_5013209796" description="Protease inhibitor Inh" evidence="2">
    <location>
        <begin position="18"/>
        <end position="161"/>
    </location>
</feature>
<name>A0A1Y6FMC8_9SPHN</name>
<evidence type="ECO:0000313" key="3">
    <source>
        <dbReference type="EMBL" id="SMQ75867.1"/>
    </source>
</evidence>
<evidence type="ECO:0008006" key="5">
    <source>
        <dbReference type="Google" id="ProtNLM"/>
    </source>
</evidence>
<dbReference type="EMBL" id="FXWG01000004">
    <property type="protein sequence ID" value="SMQ75867.1"/>
    <property type="molecule type" value="Genomic_DNA"/>
</dbReference>
<proteinExistence type="predicted"/>
<dbReference type="AlphaFoldDB" id="A0A1Y6FMC8"/>
<keyword evidence="2" id="KW-0732">Signal</keyword>